<protein>
    <submittedName>
        <fullName evidence="1">Tc1-like transposase</fullName>
    </submittedName>
</protein>
<proteinExistence type="predicted"/>
<reference evidence="1" key="1">
    <citation type="submission" date="1997-02" db="EMBL/GenBank/DDBJ databases">
        <title>Tsessebe, Topi and Tiang: Three distinct subfamilies of Tc1-like transposable elements in the malaria vector, Anopheles gambiae.</title>
        <authorList>
            <person name="Grossman G.L."/>
            <person name="Cornel A.J."/>
            <person name="Salazar-Rafferty C."/>
            <person name="Robertson H.M."/>
            <person name="Collins F.H."/>
        </authorList>
    </citation>
    <scope>NUCLEOTIDE SEQUENCE</scope>
    <source>
        <strain evidence="1">Suakoko</strain>
    </source>
</reference>
<organism evidence="1">
    <name type="scientific">Anopheles gambiae</name>
    <name type="common">African malaria mosquito</name>
    <dbReference type="NCBI Taxonomy" id="7165"/>
    <lineage>
        <taxon>Eukaryota</taxon>
        <taxon>Metazoa</taxon>
        <taxon>Ecdysozoa</taxon>
        <taxon>Arthropoda</taxon>
        <taxon>Hexapoda</taxon>
        <taxon>Insecta</taxon>
        <taxon>Pterygota</taxon>
        <taxon>Neoptera</taxon>
        <taxon>Endopterygota</taxon>
        <taxon>Diptera</taxon>
        <taxon>Nematocera</taxon>
        <taxon>Culicoidea</taxon>
        <taxon>Culicidae</taxon>
        <taxon>Anophelinae</taxon>
        <taxon>Anopheles</taxon>
    </lineage>
</organism>
<evidence type="ECO:0000313" key="1">
    <source>
        <dbReference type="EMBL" id="AAD03795.1"/>
    </source>
</evidence>
<dbReference type="Gene3D" id="3.30.420.10">
    <property type="entry name" value="Ribonuclease H-like superfamily/Ribonuclease H"/>
    <property type="match status" value="1"/>
</dbReference>
<dbReference type="EMBL" id="U89804">
    <property type="protein sequence ID" value="AAD03795.1"/>
    <property type="molecule type" value="Genomic_DNA"/>
</dbReference>
<sequence length="89" mass="10608">GCVMVWGCFSRYGVGPIFWIKDIIRQHRYLNIIQTVILPHAEWEMSLKWQLMHDNDLKRVKSGVKKWFVDHKIDVMNWTAQSPDLNPIE</sequence>
<dbReference type="InterPro" id="IPR036397">
    <property type="entry name" value="RNaseH_sf"/>
</dbReference>
<feature type="non-terminal residue" evidence="1">
    <location>
        <position position="89"/>
    </location>
</feature>
<name>O96919_ANOGA</name>
<accession>O96919</accession>
<dbReference type="GO" id="GO:0003676">
    <property type="term" value="F:nucleic acid binding"/>
    <property type="evidence" value="ECO:0007669"/>
    <property type="project" value="InterPro"/>
</dbReference>
<feature type="non-terminal residue" evidence="1">
    <location>
        <position position="1"/>
    </location>
</feature>
<dbReference type="AlphaFoldDB" id="O96919"/>